<feature type="compositionally biased region" description="Polar residues" evidence="2">
    <location>
        <begin position="1601"/>
        <end position="1620"/>
    </location>
</feature>
<dbReference type="PROSITE" id="PS51082">
    <property type="entry name" value="WH2"/>
    <property type="match status" value="1"/>
</dbReference>
<dbReference type="Gene3D" id="6.10.280.150">
    <property type="match status" value="1"/>
</dbReference>
<dbReference type="InterPro" id="IPR003124">
    <property type="entry name" value="WH2_dom"/>
</dbReference>
<protein>
    <recommendedName>
        <fullName evidence="3">WH2 domain-containing protein</fullName>
    </recommendedName>
</protein>
<dbReference type="GO" id="GO:0071933">
    <property type="term" value="F:Arp2/3 complex binding"/>
    <property type="evidence" value="ECO:0007669"/>
    <property type="project" value="TreeGrafter"/>
</dbReference>
<feature type="region of interest" description="Disordered" evidence="2">
    <location>
        <begin position="183"/>
        <end position="243"/>
    </location>
</feature>
<feature type="region of interest" description="Disordered" evidence="2">
    <location>
        <begin position="546"/>
        <end position="565"/>
    </location>
</feature>
<feature type="compositionally biased region" description="Basic and acidic residues" evidence="2">
    <location>
        <begin position="712"/>
        <end position="725"/>
    </location>
</feature>
<feature type="domain" description="WH2" evidence="3">
    <location>
        <begin position="2293"/>
        <end position="2311"/>
    </location>
</feature>
<feature type="compositionally biased region" description="Basic and acidic residues" evidence="2">
    <location>
        <begin position="897"/>
        <end position="930"/>
    </location>
</feature>
<evidence type="ECO:0000259" key="3">
    <source>
        <dbReference type="PROSITE" id="PS51082"/>
    </source>
</evidence>
<dbReference type="PANTHER" id="PTHR12902">
    <property type="entry name" value="WASP-1"/>
    <property type="match status" value="1"/>
</dbReference>
<feature type="region of interest" description="Disordered" evidence="2">
    <location>
        <begin position="643"/>
        <end position="665"/>
    </location>
</feature>
<feature type="region of interest" description="Disordered" evidence="2">
    <location>
        <begin position="1099"/>
        <end position="1120"/>
    </location>
</feature>
<dbReference type="InterPro" id="IPR028288">
    <property type="entry name" value="SCAR/WAVE_fam"/>
</dbReference>
<dbReference type="EMBL" id="PYDT01000003">
    <property type="protein sequence ID" value="THU68052.1"/>
    <property type="molecule type" value="Genomic_DNA"/>
</dbReference>
<feature type="region of interest" description="Disordered" evidence="2">
    <location>
        <begin position="1041"/>
        <end position="1061"/>
    </location>
</feature>
<feature type="compositionally biased region" description="Basic and acidic residues" evidence="2">
    <location>
        <begin position="523"/>
        <end position="533"/>
    </location>
</feature>
<dbReference type="GO" id="GO:0005856">
    <property type="term" value="C:cytoskeleton"/>
    <property type="evidence" value="ECO:0007669"/>
    <property type="project" value="UniProtKB-SubCell"/>
</dbReference>
<name>A0A4S8K082_MUSBA</name>
<feature type="compositionally biased region" description="Basic and acidic residues" evidence="2">
    <location>
        <begin position="546"/>
        <end position="559"/>
    </location>
</feature>
<feature type="compositionally biased region" description="Basic and acidic residues" evidence="2">
    <location>
        <begin position="1111"/>
        <end position="1120"/>
    </location>
</feature>
<feature type="region of interest" description="Disordered" evidence="2">
    <location>
        <begin position="1595"/>
        <end position="1623"/>
    </location>
</feature>
<dbReference type="Proteomes" id="UP000317650">
    <property type="component" value="Chromosome 5"/>
</dbReference>
<feature type="region of interest" description="Disordered" evidence="2">
    <location>
        <begin position="797"/>
        <end position="819"/>
    </location>
</feature>
<evidence type="ECO:0000313" key="4">
    <source>
        <dbReference type="EMBL" id="THU68052.1"/>
    </source>
</evidence>
<feature type="compositionally biased region" description="Polar residues" evidence="2">
    <location>
        <begin position="1953"/>
        <end position="1974"/>
    </location>
</feature>
<proteinExistence type="inferred from homology"/>
<evidence type="ECO:0000256" key="2">
    <source>
        <dbReference type="SAM" id="MobiDB-lite"/>
    </source>
</evidence>
<feature type="compositionally biased region" description="Basic and acidic residues" evidence="2">
    <location>
        <begin position="618"/>
        <end position="629"/>
    </location>
</feature>
<feature type="compositionally biased region" description="Polar residues" evidence="2">
    <location>
        <begin position="602"/>
        <end position="615"/>
    </location>
</feature>
<dbReference type="Gene3D" id="1.20.5.340">
    <property type="match status" value="1"/>
</dbReference>
<dbReference type="GO" id="GO:0034237">
    <property type="term" value="F:protein kinase A regulatory subunit binding"/>
    <property type="evidence" value="ECO:0007669"/>
    <property type="project" value="TreeGrafter"/>
</dbReference>
<feature type="region of interest" description="Disordered" evidence="2">
    <location>
        <begin position="512"/>
        <end position="533"/>
    </location>
</feature>
<dbReference type="STRING" id="52838.A0A4S8K082"/>
<feature type="compositionally biased region" description="Basic and acidic residues" evidence="2">
    <location>
        <begin position="806"/>
        <end position="819"/>
    </location>
</feature>
<dbReference type="GO" id="GO:2000601">
    <property type="term" value="P:positive regulation of Arp2/3 complex-mediated actin nucleation"/>
    <property type="evidence" value="ECO:0007669"/>
    <property type="project" value="TreeGrafter"/>
</dbReference>
<feature type="region of interest" description="Disordered" evidence="2">
    <location>
        <begin position="886"/>
        <end position="943"/>
    </location>
</feature>
<reference evidence="4 5" key="1">
    <citation type="journal article" date="2019" name="Nat. Plants">
        <title>Genome sequencing of Musa balbisiana reveals subgenome evolution and function divergence in polyploid bananas.</title>
        <authorList>
            <person name="Yao X."/>
        </authorList>
    </citation>
    <scope>NUCLEOTIDE SEQUENCE [LARGE SCALE GENOMIC DNA]</scope>
    <source>
        <strain evidence="5">cv. DH-PKW</strain>
        <tissue evidence="4">Leaves</tissue>
    </source>
</reference>
<gene>
    <name evidence="4" type="ORF">C4D60_Mb05t31170</name>
</gene>
<sequence length="2356" mass="259593">MPTVRYLIRNEYGLADPELHRAADKDDPEAILEGVAMAGLVGVLRQLGDLAEFAAEIFRDLHEEIMGTAARSHGLTLRVQQLEAEFPSVEKSFLSQSSHSSFAYNDGIDWRCTIQMDQNLITQGDMPRFILDSYEECRGPPQLFTLDKFDTAGAGACLKRYSDPSFFKMESVSSGLLETYIPKEKKSRKTRKKGSRWRNGQSLESLLPPHANSNLHPTTSDQVSNKSATKFRRLRSRNSNGTSGSIGINLRKLLLELHSDKQKVVYDNSRSRLNINVNLVDSSELTCELHDTVMDVSANHPLARYASPIKTPTKDVPVLTTYELDCWKEEVEELSEAQYEPFGQVQIPQRIFNFMEKNEKLADSEKKSEGSTCDYKLSDLEKITSLHVVDYTLVEDELKLEGSTDGYRSEDNGSELENFMDALNSMESEVEMDFENKGRPDLGILIKEALDMDIDTSERPEGLQTNILKPGSAEVSTLRLNNIQKGGMSCVPYSDTSSNLTEMPATQEKLISSNSSVNSELCDETHDENKGRPDLGILRKEAYEMDFDSSERPEEKQCDISEPDSAEFSTVSVRLNDIQKSGMSSDVYSDTLSNLAAVSATQEEAVSSNSSTNSELCDETHGENKGGPDLDILRKEAHEADFDTCKIPEEKQSDISEPDSAEVPTVSVRLNDVQKSGMSSDPSPDTLSNLVAVSATQEVVSSNSSAYSELCDETHDKNKGRPDPDVLRKEAYEMDFDTSERPEEKLSDISEPDSAEVFTMSVTLNNIQKSGMSHVACSDTLSNLAVMSATQEVVSSNSSANSELCDVTHDENKGRPDPDVLRKEAYEMDFERPEEKQSDVSEPDSAEFSTVSVRLNDIQKSGMSRVACLDTLSNLSVMSATQEVVSSNSSANSELCDVTHDENKGRPDPDVLRKEAYEMDFERPEEKQSDVSEPDSAEFSTVSVRPDPDVLRKEAYEMDFERPEEKQSDVSEPDSAEVFTIERPEEKLSDILNQILLKSSLSTQEVVSSNSSANSELCDVTHDENKGRLNLDVLRKEAHEMDFERPEEKQSDVSEPDSAEVSTMSVRLNNIQKSGMSRVACLDTLSNLSVMSATQEEVVSSNSSADSEICDVTHDENEGKPDLDILRKEVHEMDFDTTERPEAMQTEISEPGSAGLSAVSVNLNNIPKSGMSSIPYLDTLSNLDEMPATQPTIVSSNSSMNSELHGETNDKSCEEILPHDEVVNSAEPKSDEASNRKTFDGLNLDIKDESCSSFVIKSTSSLINIDPKESFDAQQLVTALPNDASAGLKAKGTDETTKCLDGSTYMGSNSPAKPHHAEHVDEPILKDMMETFEMPNDLSCSPIRSVSMDDFGNEYSLVATVPTAKEMRHWLDQDIETFASEEGTATNSGGSSLTSIVAVVPDTGMDVQHHQLAADTNNGQHPEETNIETSFDYMKGTDGVAQNMNGLSVQTKDDNVSESLYLTHNPVELMSEEMSLRPDTSDHLSDTKHESSLAKEFACYIEVPQHLSNVTIGKRADSMNQDAEVGSTETIFSSVSAIVAIKDKDCLTEMENLIAVENLSYSRSEVGFKDADRVAENNVELPETRQLQLEFLANKEESQESPKVSSAEETQESSIMNSEEQVPWCSESETISDRVLSSPMFFLDHLKLPNEFNQDNPQKSIQEIEQIIHIDNVSAENFPSKDEAKSYDPSLMYTQEASGLRSQLLEDSSTSTSVSYGHQLRTREINSSKKVKMLGKADTLNMTVTSEAGQSALDPGVSCSGMSAKHSFNANDVGFLGDIGIMVQAEHVQTYLQTCTHDTHLKYPMESEPDLGSKSFAQGCQRSEKHQTTLLTGILVSDPASLPGVSTSQAGDEVKVESESLHHKGEYLEFGIPFIDIDDKPSDGSEPNYHAFVNNGKYNDLDELPNAGMVSKLCTEALVSSKGSPPEVSAGYAVSNVLDMMFSLVSRSDVTVTESASRLSYEPQSDEPTSSYPMQNPEEPPLPPLEWRSRKLPLSPLLPIENSSQSLARTKTFMALSDSKPANLPIAPPLGSSELPPIIVDQIHQHLSLGNDIVHSLNASSSISSTLEYEMSQCACNTQDGLKLSLVDTFTPSATMENQISQDSTSQEEKIQVMSDKRFQLSQLWSGLGLEKPHYSDLSHLNLEKETVEPQNPFLVESALGYANHHRNYGGFGSVNVHLLESSELSFSSGVVPEPNLVYSLEGNKSTLFGFVPTTEDNWFSIKPCSIRNRPRNPLIEAVAAHDRSTLRKVPELARPLNESKADKKDPLLESNILQLRKVSEIVKPSDKPKANERDALLEQIRNKSYSLKPAVLSKPNSKGHPANIKVAAILEKANALRQAIAGSDEEDGGDSWSDC</sequence>
<dbReference type="GO" id="GO:0030036">
    <property type="term" value="P:actin cytoskeleton organization"/>
    <property type="evidence" value="ECO:0007669"/>
    <property type="project" value="InterPro"/>
</dbReference>
<dbReference type="PANTHER" id="PTHR12902:SF1">
    <property type="entry name" value="WISKOTT-ALDRICH SYNDROME PROTEIN FAMILY MEMBER"/>
    <property type="match status" value="1"/>
</dbReference>
<comment type="similarity">
    <text evidence="1">Belongs to the SCAR/WAVE family.</text>
</comment>
<feature type="compositionally biased region" description="Basic residues" evidence="2">
    <location>
        <begin position="185"/>
        <end position="196"/>
    </location>
</feature>
<accession>A0A4S8K082</accession>
<organism evidence="4 5">
    <name type="scientific">Musa balbisiana</name>
    <name type="common">Banana</name>
    <dbReference type="NCBI Taxonomy" id="52838"/>
    <lineage>
        <taxon>Eukaryota</taxon>
        <taxon>Viridiplantae</taxon>
        <taxon>Streptophyta</taxon>
        <taxon>Embryophyta</taxon>
        <taxon>Tracheophyta</taxon>
        <taxon>Spermatophyta</taxon>
        <taxon>Magnoliopsida</taxon>
        <taxon>Liliopsida</taxon>
        <taxon>Zingiberales</taxon>
        <taxon>Musaceae</taxon>
        <taxon>Musa</taxon>
    </lineage>
</organism>
<feature type="compositionally biased region" description="Basic and acidic residues" evidence="2">
    <location>
        <begin position="643"/>
        <end position="654"/>
    </location>
</feature>
<feature type="region of interest" description="Disordered" evidence="2">
    <location>
        <begin position="602"/>
        <end position="629"/>
    </location>
</feature>
<evidence type="ECO:0000256" key="1">
    <source>
        <dbReference type="ARBA" id="ARBA00006993"/>
    </source>
</evidence>
<keyword evidence="5" id="KW-1185">Reference proteome</keyword>
<evidence type="ECO:0000313" key="5">
    <source>
        <dbReference type="Proteomes" id="UP000317650"/>
    </source>
</evidence>
<feature type="compositionally biased region" description="Basic and acidic residues" evidence="2">
    <location>
        <begin position="1041"/>
        <end position="1052"/>
    </location>
</feature>
<feature type="region of interest" description="Disordered" evidence="2">
    <location>
        <begin position="1953"/>
        <end position="1988"/>
    </location>
</feature>
<feature type="compositionally biased region" description="Polar residues" evidence="2">
    <location>
        <begin position="211"/>
        <end position="228"/>
    </location>
</feature>
<comment type="caution">
    <text evidence="4">The sequence shown here is derived from an EMBL/GenBank/DDBJ whole genome shotgun (WGS) entry which is preliminary data.</text>
</comment>
<feature type="region of interest" description="Disordered" evidence="2">
    <location>
        <begin position="704"/>
        <end position="725"/>
    </location>
</feature>
<dbReference type="GO" id="GO:0003779">
    <property type="term" value="F:actin binding"/>
    <property type="evidence" value="ECO:0007669"/>
    <property type="project" value="UniProtKB-KW"/>
</dbReference>